<dbReference type="Proteomes" id="UP000321085">
    <property type="component" value="Unassembled WGS sequence"/>
</dbReference>
<comment type="caution">
    <text evidence="1">The sequence shown here is derived from an EMBL/GenBank/DDBJ whole genome shotgun (WGS) entry which is preliminary data.</text>
</comment>
<evidence type="ECO:0000313" key="1">
    <source>
        <dbReference type="EMBL" id="GEO19445.1"/>
    </source>
</evidence>
<proteinExistence type="predicted"/>
<dbReference type="AlphaFoldDB" id="A0A512C5G3"/>
<accession>A0A512C5G3</accession>
<organism evidence="1 2">
    <name type="scientific">Microvirga aerophila</name>
    <dbReference type="NCBI Taxonomy" id="670291"/>
    <lineage>
        <taxon>Bacteria</taxon>
        <taxon>Pseudomonadati</taxon>
        <taxon>Pseudomonadota</taxon>
        <taxon>Alphaproteobacteria</taxon>
        <taxon>Hyphomicrobiales</taxon>
        <taxon>Methylobacteriaceae</taxon>
        <taxon>Microvirga</taxon>
    </lineage>
</organism>
<protein>
    <submittedName>
        <fullName evidence="1">Uncharacterized protein</fullName>
    </submittedName>
</protein>
<sequence>MADMLVVATFKFSNPVLFVVRVKADNPFLHVPAKRQAPTRPVGAVMEPRGGEPHGAVFKINKEIGLG</sequence>
<dbReference type="EMBL" id="BJYU01000555">
    <property type="protein sequence ID" value="GEO19445.1"/>
    <property type="molecule type" value="Genomic_DNA"/>
</dbReference>
<keyword evidence="2" id="KW-1185">Reference proteome</keyword>
<evidence type="ECO:0000313" key="2">
    <source>
        <dbReference type="Proteomes" id="UP000321085"/>
    </source>
</evidence>
<reference evidence="1 2" key="1">
    <citation type="submission" date="2019-07" db="EMBL/GenBank/DDBJ databases">
        <title>Whole genome shotgun sequence of Microvirga aerophila NBRC 106136.</title>
        <authorList>
            <person name="Hosoyama A."/>
            <person name="Uohara A."/>
            <person name="Ohji S."/>
            <person name="Ichikawa N."/>
        </authorList>
    </citation>
    <scope>NUCLEOTIDE SEQUENCE [LARGE SCALE GENOMIC DNA]</scope>
    <source>
        <strain evidence="1 2">NBRC 106136</strain>
    </source>
</reference>
<gene>
    <name evidence="1" type="ORF">MAE02_71410</name>
</gene>
<name>A0A512C5G3_9HYPH</name>